<dbReference type="Proteomes" id="UP000572377">
    <property type="component" value="Unassembled WGS sequence"/>
</dbReference>
<dbReference type="Gene3D" id="3.50.50.60">
    <property type="entry name" value="FAD/NAD(P)-binding domain"/>
    <property type="match status" value="2"/>
</dbReference>
<evidence type="ECO:0000313" key="4">
    <source>
        <dbReference type="Proteomes" id="UP000572377"/>
    </source>
</evidence>
<comment type="similarity">
    <text evidence="1">Belongs to the flavin monoamine oxidase family.</text>
</comment>
<feature type="domain" description="Amine oxidase" evidence="2">
    <location>
        <begin position="106"/>
        <end position="350"/>
    </location>
</feature>
<evidence type="ECO:0000259" key="2">
    <source>
        <dbReference type="Pfam" id="PF01593"/>
    </source>
</evidence>
<gene>
    <name evidence="3" type="ORF">HMH01_08020</name>
</gene>
<feature type="domain" description="Amine oxidase" evidence="2">
    <location>
        <begin position="14"/>
        <end position="85"/>
    </location>
</feature>
<dbReference type="AlphaFoldDB" id="A0A849L2D9"/>
<dbReference type="PANTHER" id="PTHR43563">
    <property type="entry name" value="AMINE OXIDASE"/>
    <property type="match status" value="1"/>
</dbReference>
<dbReference type="Pfam" id="PF01593">
    <property type="entry name" value="Amino_oxidase"/>
    <property type="match status" value="2"/>
</dbReference>
<dbReference type="SUPFAM" id="SSF54373">
    <property type="entry name" value="FAD-linked reductases, C-terminal domain"/>
    <property type="match status" value="1"/>
</dbReference>
<reference evidence="3 4" key="1">
    <citation type="submission" date="2020-05" db="EMBL/GenBank/DDBJ databases">
        <title>Gimesia benthica sp. nov., a novel planctomycete isolated from a deep-sea water sample of the Northwest Indian Ocean.</title>
        <authorList>
            <person name="Wang J."/>
            <person name="Ruan C."/>
            <person name="Song L."/>
            <person name="Zhu Y."/>
            <person name="Li A."/>
            <person name="Zheng X."/>
            <person name="Wang L."/>
            <person name="Lu Z."/>
            <person name="Huang Y."/>
            <person name="Du W."/>
            <person name="Zhou Y."/>
            <person name="Huang L."/>
            <person name="Dai X."/>
        </authorList>
    </citation>
    <scope>NUCLEOTIDE SEQUENCE [LARGE SCALE GENOMIC DNA]</scope>
    <source>
        <strain evidence="3 4">YYQ-30</strain>
    </source>
</reference>
<dbReference type="EMBL" id="JABFBC010000001">
    <property type="protein sequence ID" value="NNU80387.1"/>
    <property type="molecule type" value="Genomic_DNA"/>
</dbReference>
<protein>
    <submittedName>
        <fullName evidence="3">NAD(P)-binding protein</fullName>
    </submittedName>
</protein>
<dbReference type="SUPFAM" id="SSF51905">
    <property type="entry name" value="FAD/NAD(P)-binding domain"/>
    <property type="match status" value="1"/>
</dbReference>
<name>A0A849L2D9_9RHOB</name>
<organism evidence="3 4">
    <name type="scientific">Halovulum dunhuangense</name>
    <dbReference type="NCBI Taxonomy" id="1505036"/>
    <lineage>
        <taxon>Bacteria</taxon>
        <taxon>Pseudomonadati</taxon>
        <taxon>Pseudomonadota</taxon>
        <taxon>Alphaproteobacteria</taxon>
        <taxon>Rhodobacterales</taxon>
        <taxon>Paracoccaceae</taxon>
        <taxon>Halovulum</taxon>
    </lineage>
</organism>
<dbReference type="GO" id="GO:0016491">
    <property type="term" value="F:oxidoreductase activity"/>
    <property type="evidence" value="ECO:0007669"/>
    <property type="project" value="InterPro"/>
</dbReference>
<evidence type="ECO:0000256" key="1">
    <source>
        <dbReference type="ARBA" id="ARBA00005995"/>
    </source>
</evidence>
<proteinExistence type="inferred from homology"/>
<dbReference type="InterPro" id="IPR036188">
    <property type="entry name" value="FAD/NAD-bd_sf"/>
</dbReference>
<dbReference type="Gene3D" id="3.90.660.10">
    <property type="match status" value="1"/>
</dbReference>
<dbReference type="RefSeq" id="WP_171324110.1">
    <property type="nucleotide sequence ID" value="NZ_JABFBC010000001.1"/>
</dbReference>
<dbReference type="InterPro" id="IPR002937">
    <property type="entry name" value="Amino_oxidase"/>
</dbReference>
<evidence type="ECO:0000313" key="3">
    <source>
        <dbReference type="EMBL" id="NNU80387.1"/>
    </source>
</evidence>
<dbReference type="InterPro" id="IPR050703">
    <property type="entry name" value="Flavin_MAO"/>
</dbReference>
<sequence>MGESLDAIVIGAGIAGLTAALQLHEAGRGVLLLEAADRIGGRVHGLHDDRGAVLADLGPSWVWPRWQPVVQAWIDRLGLTPLAQFEAGDAVLDGWGPGPIRQLLPGQDGIARIRGGPSAIVQALAARLPAGTVRTGAAVAGIAPEGEALRITLADGATLTAPQVVLAAPLRVIAERIAVEGLAPGARAAMEATPTWMAPQAKAVAVFERPFWRGAGLSGRVASRLGPLVEMHDLTPYDERCGVIFGFVGVPPEGREPGPLEAAIRAQLLRCFGPEATPERIVVQDWARDPLICAARDLRGPQAHPETGPEILRAGHLGGRLWLAVSEVSELSPGLIEGALAAGSAAAERAMAAS</sequence>
<keyword evidence="4" id="KW-1185">Reference proteome</keyword>
<dbReference type="PANTHER" id="PTHR43563:SF14">
    <property type="entry name" value="AMINE OXIDASE"/>
    <property type="match status" value="1"/>
</dbReference>
<accession>A0A849L2D9</accession>
<comment type="caution">
    <text evidence="3">The sequence shown here is derived from an EMBL/GenBank/DDBJ whole genome shotgun (WGS) entry which is preliminary data.</text>
</comment>